<feature type="compositionally biased region" description="Low complexity" evidence="1">
    <location>
        <begin position="337"/>
        <end position="348"/>
    </location>
</feature>
<keyword evidence="4" id="KW-1185">Reference proteome</keyword>
<evidence type="ECO:0000313" key="4">
    <source>
        <dbReference type="Proteomes" id="UP000030748"/>
    </source>
</evidence>
<keyword evidence="2" id="KW-0472">Membrane</keyword>
<feature type="region of interest" description="Disordered" evidence="1">
    <location>
        <begin position="320"/>
        <end position="353"/>
    </location>
</feature>
<dbReference type="PANTHER" id="PTHR36381:SF1">
    <property type="entry name" value="ETHYLENE-REGULATED TRANSCRIPT 2 (ERT2)"/>
    <property type="match status" value="1"/>
</dbReference>
<keyword evidence="2" id="KW-1133">Transmembrane helix</keyword>
<dbReference type="Proteomes" id="UP000030748">
    <property type="component" value="Unassembled WGS sequence"/>
</dbReference>
<feature type="compositionally biased region" description="Polar residues" evidence="1">
    <location>
        <begin position="88"/>
        <end position="97"/>
    </location>
</feature>
<reference evidence="3 4" key="1">
    <citation type="journal article" date="2013" name="Proc. Natl. Acad. Sci. U.S.A.">
        <title>Fine-scale variation in meiotic recombination in Mimulus inferred from population shotgun sequencing.</title>
        <authorList>
            <person name="Hellsten U."/>
            <person name="Wright K.M."/>
            <person name="Jenkins J."/>
            <person name="Shu S."/>
            <person name="Yuan Y."/>
            <person name="Wessler S.R."/>
            <person name="Schmutz J."/>
            <person name="Willis J.H."/>
            <person name="Rokhsar D.S."/>
        </authorList>
    </citation>
    <scope>NUCLEOTIDE SEQUENCE [LARGE SCALE GENOMIC DNA]</scope>
    <source>
        <strain evidence="4">cv. DUN x IM62</strain>
    </source>
</reference>
<name>A0A022PWB4_ERYGU</name>
<dbReference type="EMBL" id="KI632305">
    <property type="protein sequence ID" value="EYU19108.1"/>
    <property type="molecule type" value="Genomic_DNA"/>
</dbReference>
<evidence type="ECO:0000256" key="2">
    <source>
        <dbReference type="SAM" id="Phobius"/>
    </source>
</evidence>
<dbReference type="AlphaFoldDB" id="A0A022PWB4"/>
<feature type="compositionally biased region" description="Basic and acidic residues" evidence="1">
    <location>
        <begin position="324"/>
        <end position="334"/>
    </location>
</feature>
<protein>
    <submittedName>
        <fullName evidence="3">Uncharacterized protein</fullName>
    </submittedName>
</protein>
<feature type="transmembrane region" description="Helical" evidence="2">
    <location>
        <begin position="392"/>
        <end position="420"/>
    </location>
</feature>
<dbReference type="PANTHER" id="PTHR36381">
    <property type="entry name" value="ETHYLENE-REGULATED TRANSCRIPT 2 (ERT2)"/>
    <property type="match status" value="1"/>
</dbReference>
<sequence length="447" mass="49834">MPFPWKKVKSTRISQFVNDHLHNSQRRRDGSSLFVETGFPTSLVDLFIKNRQKLKKSSKKKHQIPPISPLNDESVPITAGSPTPFPSPSRQIVTGSHSPVHMHSPLHCPSPLRSPLHSPPPSVNRILVVDERDQIAERGLDANTVLLVVFKMFLVVILALCTKKLTVGITMSALLLFLLEYIGKHVGGLLKPLKSIVQSVRRLLRFKDVKLDENKGVVLIPGCSSSLESYGSKSLDQEIQVVESEDYFATRVDEIQPEGEVVDGSCFNVRLEYREIKLQEAGAVVVEEEKEESVYKVAAEFKRKSRGAKIKSKMKNLFPKKSRKEGGSQKHEDMAESESASESSSVSSRKYKEEDGMMRSTIYDSSAGFSEISEEVGVKHDEQIESGTSWKYLILGVIVLVGLIGGRTFALLLTLSWLLLLKFSKTMPMYTNVVPTSTVSFSDKKSI</sequence>
<organism evidence="3 4">
    <name type="scientific">Erythranthe guttata</name>
    <name type="common">Yellow monkey flower</name>
    <name type="synonym">Mimulus guttatus</name>
    <dbReference type="NCBI Taxonomy" id="4155"/>
    <lineage>
        <taxon>Eukaryota</taxon>
        <taxon>Viridiplantae</taxon>
        <taxon>Streptophyta</taxon>
        <taxon>Embryophyta</taxon>
        <taxon>Tracheophyta</taxon>
        <taxon>Spermatophyta</taxon>
        <taxon>Magnoliopsida</taxon>
        <taxon>eudicotyledons</taxon>
        <taxon>Gunneridae</taxon>
        <taxon>Pentapetalae</taxon>
        <taxon>asterids</taxon>
        <taxon>lamiids</taxon>
        <taxon>Lamiales</taxon>
        <taxon>Phrymaceae</taxon>
        <taxon>Erythranthe</taxon>
    </lineage>
</organism>
<dbReference type="eggNOG" id="ENOG502S5YB">
    <property type="taxonomic scope" value="Eukaryota"/>
</dbReference>
<feature type="region of interest" description="Disordered" evidence="1">
    <location>
        <begin position="54"/>
        <end position="100"/>
    </location>
</feature>
<proteinExistence type="predicted"/>
<keyword evidence="2" id="KW-0812">Transmembrane</keyword>
<evidence type="ECO:0000313" key="3">
    <source>
        <dbReference type="EMBL" id="EYU19108.1"/>
    </source>
</evidence>
<evidence type="ECO:0000256" key="1">
    <source>
        <dbReference type="SAM" id="MobiDB-lite"/>
    </source>
</evidence>
<accession>A0A022PWB4</accession>
<gene>
    <name evidence="3" type="ORF">MIMGU_mgv1a006346mg</name>
</gene>
<dbReference type="STRING" id="4155.A0A022PWB4"/>
<feature type="compositionally biased region" description="Basic residues" evidence="1">
    <location>
        <begin position="54"/>
        <end position="63"/>
    </location>
</feature>